<dbReference type="EMBL" id="BOPG01000034">
    <property type="protein sequence ID" value="GIJ58358.1"/>
    <property type="molecule type" value="Genomic_DNA"/>
</dbReference>
<evidence type="ECO:0000313" key="2">
    <source>
        <dbReference type="Proteomes" id="UP000612585"/>
    </source>
</evidence>
<name>A0A8J3ZBS3_9ACTN</name>
<protein>
    <submittedName>
        <fullName evidence="1">TIGR03085 family protein</fullName>
    </submittedName>
</protein>
<keyword evidence="2" id="KW-1185">Reference proteome</keyword>
<dbReference type="SUPFAM" id="SSF109854">
    <property type="entry name" value="DinB/YfiT-like putative metalloenzymes"/>
    <property type="match status" value="1"/>
</dbReference>
<sequence>MVLRVTKYAKAERAALADTFLAVGAEAPTLCTGWATRDLLAHLLLRERHPVAASGVLIKPMKGYTERRQQSIARRDYAALVAQLRKPPVWSPVSNPLTDELANTLEMYVHHEDVRRAQPNWRPRAIDPGLEGALWNTVRRTSRLTLRKFPAALVIESPGHGRVSAGTGGREVSLRGRPGELAMFLTGRQQVADVALTGPDELVERLRNARLGV</sequence>
<dbReference type="Proteomes" id="UP000612585">
    <property type="component" value="Unassembled WGS sequence"/>
</dbReference>
<dbReference type="InterPro" id="IPR034660">
    <property type="entry name" value="DinB/YfiT-like"/>
</dbReference>
<reference evidence="1" key="1">
    <citation type="submission" date="2021-01" db="EMBL/GenBank/DDBJ databases">
        <title>Whole genome shotgun sequence of Virgisporangium aurantiacum NBRC 16421.</title>
        <authorList>
            <person name="Komaki H."/>
            <person name="Tamura T."/>
        </authorList>
    </citation>
    <scope>NUCLEOTIDE SEQUENCE</scope>
    <source>
        <strain evidence="1">NBRC 16421</strain>
    </source>
</reference>
<comment type="caution">
    <text evidence="1">The sequence shown here is derived from an EMBL/GenBank/DDBJ whole genome shotgun (WGS) entry which is preliminary data.</text>
</comment>
<dbReference type="InterPro" id="IPR017517">
    <property type="entry name" value="Maleyloyr_isom"/>
</dbReference>
<accession>A0A8J3ZBS3</accession>
<organism evidence="1 2">
    <name type="scientific">Virgisporangium aurantiacum</name>
    <dbReference type="NCBI Taxonomy" id="175570"/>
    <lineage>
        <taxon>Bacteria</taxon>
        <taxon>Bacillati</taxon>
        <taxon>Actinomycetota</taxon>
        <taxon>Actinomycetes</taxon>
        <taxon>Micromonosporales</taxon>
        <taxon>Micromonosporaceae</taxon>
        <taxon>Virgisporangium</taxon>
    </lineage>
</organism>
<evidence type="ECO:0000313" key="1">
    <source>
        <dbReference type="EMBL" id="GIJ58358.1"/>
    </source>
</evidence>
<gene>
    <name evidence="1" type="ORF">Vau01_058740</name>
</gene>
<proteinExistence type="predicted"/>
<dbReference type="InterPro" id="IPR017519">
    <property type="entry name" value="CHP03085"/>
</dbReference>
<dbReference type="AlphaFoldDB" id="A0A8J3ZBS3"/>
<dbReference type="NCBIfam" id="TIGR03085">
    <property type="entry name" value="TIGR03085 family metal-binding protein"/>
    <property type="match status" value="1"/>
</dbReference>
<dbReference type="NCBIfam" id="TIGR03083">
    <property type="entry name" value="maleylpyruvate isomerase family mycothiol-dependent enzyme"/>
    <property type="match status" value="1"/>
</dbReference>